<evidence type="ECO:0000313" key="2">
    <source>
        <dbReference type="EMBL" id="GAA0499663.1"/>
    </source>
</evidence>
<keyword evidence="3" id="KW-1185">Reference proteome</keyword>
<protein>
    <submittedName>
        <fullName evidence="2">Sorbosone dehydrogenase family protein</fullName>
    </submittedName>
</protein>
<evidence type="ECO:0000313" key="3">
    <source>
        <dbReference type="Proteomes" id="UP001500880"/>
    </source>
</evidence>
<dbReference type="PROSITE" id="PS51257">
    <property type="entry name" value="PROKAR_LIPOPROTEIN"/>
    <property type="match status" value="1"/>
</dbReference>
<proteinExistence type="predicted"/>
<dbReference type="PANTHER" id="PTHR19328">
    <property type="entry name" value="HEDGEHOG-INTERACTING PROTEIN"/>
    <property type="match status" value="1"/>
</dbReference>
<dbReference type="Pfam" id="PF07995">
    <property type="entry name" value="GSDH"/>
    <property type="match status" value="1"/>
</dbReference>
<dbReference type="InterPro" id="IPR011042">
    <property type="entry name" value="6-blade_b-propeller_TolB-like"/>
</dbReference>
<sequence>MKRVALFLLIIMLAACTNENEQAPDRQKDKQEAKETIQSENPKVIAENLDIPWNITKVEDTFYLSQRGGSIQQVDGKTGRTVLQNINVTKDIVHAGEGGFLGFILAPDFESTNEALAYHTYEQEGSLYNRVIRIQLQEDTWVETGILLEGIPGGQIHNGGRLKIGPDQKLYVTTGDAGEADLAQDLHSLGGKILRMELDGSIPSDNPFSNSYVYSYGHRNPQGLAWDKDGQLYSTEHGQTAHDEINRIEPGNNYGWPVIQGSEEKAGMIPPFYHTGNTTWAPSGIDSREGKLYIAALRGTKIIEFDIDTKEQTVIYDQRDRVRDIFIQNDSLYAITNNRDGRGTPKEGDDRLIKINLETEG</sequence>
<gene>
    <name evidence="2" type="ORF">GCM10008986_28600</name>
</gene>
<evidence type="ECO:0000259" key="1">
    <source>
        <dbReference type="Pfam" id="PF07995"/>
    </source>
</evidence>
<organism evidence="2 3">
    <name type="scientific">Salinibacillus aidingensis</name>
    <dbReference type="NCBI Taxonomy" id="237684"/>
    <lineage>
        <taxon>Bacteria</taxon>
        <taxon>Bacillati</taxon>
        <taxon>Bacillota</taxon>
        <taxon>Bacilli</taxon>
        <taxon>Bacillales</taxon>
        <taxon>Bacillaceae</taxon>
        <taxon>Salinibacillus</taxon>
    </lineage>
</organism>
<dbReference type="InterPro" id="IPR012938">
    <property type="entry name" value="Glc/Sorbosone_DH"/>
</dbReference>
<dbReference type="EMBL" id="BAAADO010000006">
    <property type="protein sequence ID" value="GAA0499663.1"/>
    <property type="molecule type" value="Genomic_DNA"/>
</dbReference>
<dbReference type="PANTHER" id="PTHR19328:SF13">
    <property type="entry name" value="HIPL1 PROTEIN"/>
    <property type="match status" value="1"/>
</dbReference>
<dbReference type="RefSeq" id="WP_343842490.1">
    <property type="nucleotide sequence ID" value="NZ_BAAADO010000006.1"/>
</dbReference>
<dbReference type="SUPFAM" id="SSF50952">
    <property type="entry name" value="Soluble quinoprotein glucose dehydrogenase"/>
    <property type="match status" value="1"/>
</dbReference>
<feature type="domain" description="Glucose/Sorbosone dehydrogenase" evidence="1">
    <location>
        <begin position="49"/>
        <end position="342"/>
    </location>
</feature>
<accession>A0ABN1BLS5</accession>
<dbReference type="InterPro" id="IPR011041">
    <property type="entry name" value="Quinoprot_gluc/sorb_DH_b-prop"/>
</dbReference>
<dbReference type="Gene3D" id="2.120.10.30">
    <property type="entry name" value="TolB, C-terminal domain"/>
    <property type="match status" value="1"/>
</dbReference>
<dbReference type="Proteomes" id="UP001500880">
    <property type="component" value="Unassembled WGS sequence"/>
</dbReference>
<name>A0ABN1BLS5_9BACI</name>
<comment type="caution">
    <text evidence="2">The sequence shown here is derived from an EMBL/GenBank/DDBJ whole genome shotgun (WGS) entry which is preliminary data.</text>
</comment>
<reference evidence="2 3" key="1">
    <citation type="journal article" date="2019" name="Int. J. Syst. Evol. Microbiol.">
        <title>The Global Catalogue of Microorganisms (GCM) 10K type strain sequencing project: providing services to taxonomists for standard genome sequencing and annotation.</title>
        <authorList>
            <consortium name="The Broad Institute Genomics Platform"/>
            <consortium name="The Broad Institute Genome Sequencing Center for Infectious Disease"/>
            <person name="Wu L."/>
            <person name="Ma J."/>
        </authorList>
    </citation>
    <scope>NUCLEOTIDE SEQUENCE [LARGE SCALE GENOMIC DNA]</scope>
    <source>
        <strain evidence="2 3">JCM 12389</strain>
    </source>
</reference>